<name>A0A392M3Z2_9FABA</name>
<evidence type="ECO:0000313" key="2">
    <source>
        <dbReference type="EMBL" id="MCH82112.1"/>
    </source>
</evidence>
<organism evidence="2 3">
    <name type="scientific">Trifolium medium</name>
    <dbReference type="NCBI Taxonomy" id="97028"/>
    <lineage>
        <taxon>Eukaryota</taxon>
        <taxon>Viridiplantae</taxon>
        <taxon>Streptophyta</taxon>
        <taxon>Embryophyta</taxon>
        <taxon>Tracheophyta</taxon>
        <taxon>Spermatophyta</taxon>
        <taxon>Magnoliopsida</taxon>
        <taxon>eudicotyledons</taxon>
        <taxon>Gunneridae</taxon>
        <taxon>Pentapetalae</taxon>
        <taxon>rosids</taxon>
        <taxon>fabids</taxon>
        <taxon>Fabales</taxon>
        <taxon>Fabaceae</taxon>
        <taxon>Papilionoideae</taxon>
        <taxon>50 kb inversion clade</taxon>
        <taxon>NPAAA clade</taxon>
        <taxon>Hologalegina</taxon>
        <taxon>IRL clade</taxon>
        <taxon>Trifolieae</taxon>
        <taxon>Trifolium</taxon>
    </lineage>
</organism>
<gene>
    <name evidence="2" type="ORF">A2U01_0002909</name>
</gene>
<dbReference type="AlphaFoldDB" id="A0A392M3Z2"/>
<dbReference type="EMBL" id="LXQA010003222">
    <property type="protein sequence ID" value="MCH82112.1"/>
    <property type="molecule type" value="Genomic_DNA"/>
</dbReference>
<evidence type="ECO:0000256" key="1">
    <source>
        <dbReference type="SAM" id="MobiDB-lite"/>
    </source>
</evidence>
<dbReference type="Proteomes" id="UP000265520">
    <property type="component" value="Unassembled WGS sequence"/>
</dbReference>
<proteinExistence type="predicted"/>
<reference evidence="2 3" key="1">
    <citation type="journal article" date="2018" name="Front. Plant Sci.">
        <title>Red Clover (Trifolium pratense) and Zigzag Clover (T. medium) - A Picture of Genomic Similarities and Differences.</title>
        <authorList>
            <person name="Dluhosova J."/>
            <person name="Istvanek J."/>
            <person name="Nedelnik J."/>
            <person name="Repkova J."/>
        </authorList>
    </citation>
    <scope>NUCLEOTIDE SEQUENCE [LARGE SCALE GENOMIC DNA]</scope>
    <source>
        <strain evidence="3">cv. 10/8</strain>
        <tissue evidence="2">Leaf</tissue>
    </source>
</reference>
<feature type="compositionally biased region" description="Basic and acidic residues" evidence="1">
    <location>
        <begin position="8"/>
        <end position="47"/>
    </location>
</feature>
<protein>
    <submittedName>
        <fullName evidence="2">FAR1-related protein</fullName>
    </submittedName>
</protein>
<comment type="caution">
    <text evidence="2">The sequence shown here is derived from an EMBL/GenBank/DDBJ whole genome shotgun (WGS) entry which is preliminary data.</text>
</comment>
<evidence type="ECO:0000313" key="3">
    <source>
        <dbReference type="Proteomes" id="UP000265520"/>
    </source>
</evidence>
<accession>A0A392M3Z2</accession>
<keyword evidence="3" id="KW-1185">Reference proteome</keyword>
<sequence length="131" mass="15247">MVIMFDAKSSKEPKPKVDVKSNKQPKVDAKRIKESKVDAKPVKEQPKVDVMSIKEQPKVDTPKVDFRVHFTTERKFDSHAEMISWVRDEAYKLGFVVVIAKFDSGWNNRKPFVTLGCQRGSEYRKYINKEQ</sequence>
<feature type="region of interest" description="Disordered" evidence="1">
    <location>
        <begin position="1"/>
        <end position="54"/>
    </location>
</feature>